<proteinExistence type="predicted"/>
<accession>A0A6N9NHW6</accession>
<dbReference type="RefSeq" id="WP_160633227.1">
    <property type="nucleotide sequence ID" value="NZ_WWNE01000007.1"/>
</dbReference>
<reference evidence="1 2" key="1">
    <citation type="submission" date="2019-12" db="EMBL/GenBank/DDBJ databases">
        <authorList>
            <person name="Zhao J."/>
        </authorList>
    </citation>
    <scope>NUCLEOTIDE SEQUENCE [LARGE SCALE GENOMIC DNA]</scope>
    <source>
        <strain evidence="1 2">S-15</strain>
    </source>
</reference>
<gene>
    <name evidence="1" type="ORF">GQN54_09080</name>
</gene>
<dbReference type="Proteomes" id="UP000470771">
    <property type="component" value="Unassembled WGS sequence"/>
</dbReference>
<evidence type="ECO:0000313" key="1">
    <source>
        <dbReference type="EMBL" id="NBG66268.1"/>
    </source>
</evidence>
<sequence length="155" mass="17616">MPTEIERLSEEDQLILLKSPAIVALLAAISDDGVVSKHERAESIKLAHVRTYSSPEILRNFYTMAESHFVDAFESELANLPEGQEEKEAYLENKLTELNQVLPKLNQVYAKELVASLKSFAKHIFESDSSVLEYFILPIFMNKIEKESFNPKIGE</sequence>
<comment type="caution">
    <text evidence="1">The sequence shown here is derived from an EMBL/GenBank/DDBJ whole genome shotgun (WGS) entry which is preliminary data.</text>
</comment>
<dbReference type="AlphaFoldDB" id="A0A6N9NHW6"/>
<organism evidence="1 2">
    <name type="scientific">Acidiluteibacter ferrifornacis</name>
    <dbReference type="NCBI Taxonomy" id="2692424"/>
    <lineage>
        <taxon>Bacteria</taxon>
        <taxon>Pseudomonadati</taxon>
        <taxon>Bacteroidota</taxon>
        <taxon>Flavobacteriia</taxon>
        <taxon>Flavobacteriales</taxon>
        <taxon>Cryomorphaceae</taxon>
        <taxon>Acidiluteibacter</taxon>
    </lineage>
</organism>
<evidence type="ECO:0000313" key="2">
    <source>
        <dbReference type="Proteomes" id="UP000470771"/>
    </source>
</evidence>
<name>A0A6N9NHW6_9FLAO</name>
<protein>
    <submittedName>
        <fullName evidence="1">Uncharacterized protein</fullName>
    </submittedName>
</protein>
<dbReference type="EMBL" id="WWNE01000007">
    <property type="protein sequence ID" value="NBG66268.1"/>
    <property type="molecule type" value="Genomic_DNA"/>
</dbReference>
<keyword evidence="2" id="KW-1185">Reference proteome</keyword>